<keyword evidence="4" id="KW-1185">Reference proteome</keyword>
<evidence type="ECO:0000313" key="3">
    <source>
        <dbReference type="EMBL" id="OQV12652.1"/>
    </source>
</evidence>
<dbReference type="InterPro" id="IPR002018">
    <property type="entry name" value="CarbesteraseB"/>
</dbReference>
<dbReference type="InterPro" id="IPR029058">
    <property type="entry name" value="AB_hydrolase_fold"/>
</dbReference>
<feature type="signal peptide" evidence="1">
    <location>
        <begin position="1"/>
        <end position="22"/>
    </location>
</feature>
<dbReference type="EMBL" id="MTYJ01000139">
    <property type="protein sequence ID" value="OQV12652.1"/>
    <property type="molecule type" value="Genomic_DNA"/>
</dbReference>
<dbReference type="InterPro" id="IPR050309">
    <property type="entry name" value="Type-B_Carboxylest/Lipase"/>
</dbReference>
<proteinExistence type="predicted"/>
<evidence type="ECO:0000313" key="4">
    <source>
        <dbReference type="Proteomes" id="UP000192578"/>
    </source>
</evidence>
<evidence type="ECO:0000256" key="1">
    <source>
        <dbReference type="SAM" id="SignalP"/>
    </source>
</evidence>
<dbReference type="Gene3D" id="3.40.50.1820">
    <property type="entry name" value="alpha/beta hydrolase"/>
    <property type="match status" value="1"/>
</dbReference>
<dbReference type="Proteomes" id="UP000192578">
    <property type="component" value="Unassembled WGS sequence"/>
</dbReference>
<dbReference type="PROSITE" id="PS00941">
    <property type="entry name" value="CARBOXYLESTERASE_B_2"/>
    <property type="match status" value="1"/>
</dbReference>
<dbReference type="Pfam" id="PF00135">
    <property type="entry name" value="COesterase"/>
    <property type="match status" value="1"/>
</dbReference>
<name>A0A1W0WBW5_HYPEX</name>
<sequence length="343" mass="38518">MFAAMLKLQAFTTALLLGNVLADVVPVGPTVIAGLFNGLIRLPDDLELHGDQYWRSSNDEYRAFAYYGNHSYMKDPHRPNLGHVCPQLPFQLPALNVFHRNLRMNEDCLYLDVYLPPVKPKQNHTWPVLFWIYGGGFVMGDKDLYNGSILARAVDAIVVTVNYRLEAFGFLSTGDESASGNWAIGDLKLALNWTRQNIAFFNGDPTKLTIFGESAGGILVSALMLDEDVRSIDGIHIQKEPRQLLEERSAESLLSSFAVTYLNGHLRDEYTFFTFGSSDLNGTFDMAKVRRLMALQFLTLGHNCRNHIVVDLVEKAWAFYNVSESGTSDELRHAADELSHQVH</sequence>
<accession>A0A1W0WBW5</accession>
<organism evidence="3 4">
    <name type="scientific">Hypsibius exemplaris</name>
    <name type="common">Freshwater tardigrade</name>
    <dbReference type="NCBI Taxonomy" id="2072580"/>
    <lineage>
        <taxon>Eukaryota</taxon>
        <taxon>Metazoa</taxon>
        <taxon>Ecdysozoa</taxon>
        <taxon>Tardigrada</taxon>
        <taxon>Eutardigrada</taxon>
        <taxon>Parachela</taxon>
        <taxon>Hypsibioidea</taxon>
        <taxon>Hypsibiidae</taxon>
        <taxon>Hypsibius</taxon>
    </lineage>
</organism>
<dbReference type="InterPro" id="IPR019819">
    <property type="entry name" value="Carboxylesterase_B_CS"/>
</dbReference>
<gene>
    <name evidence="3" type="ORF">BV898_13061</name>
</gene>
<reference evidence="4" key="1">
    <citation type="submission" date="2017-01" db="EMBL/GenBank/DDBJ databases">
        <title>Comparative genomics of anhydrobiosis in the tardigrade Hypsibius dujardini.</title>
        <authorList>
            <person name="Yoshida Y."/>
            <person name="Koutsovoulos G."/>
            <person name="Laetsch D."/>
            <person name="Stevens L."/>
            <person name="Kumar S."/>
            <person name="Horikawa D."/>
            <person name="Ishino K."/>
            <person name="Komine S."/>
            <person name="Tomita M."/>
            <person name="Blaxter M."/>
            <person name="Arakawa K."/>
        </authorList>
    </citation>
    <scope>NUCLEOTIDE SEQUENCE [LARGE SCALE GENOMIC DNA]</scope>
    <source>
        <strain evidence="4">Z151</strain>
    </source>
</reference>
<feature type="domain" description="Carboxylesterase type B" evidence="2">
    <location>
        <begin position="84"/>
        <end position="229"/>
    </location>
</feature>
<comment type="caution">
    <text evidence="3">The sequence shown here is derived from an EMBL/GenBank/DDBJ whole genome shotgun (WGS) entry which is preliminary data.</text>
</comment>
<evidence type="ECO:0000259" key="2">
    <source>
        <dbReference type="Pfam" id="PF00135"/>
    </source>
</evidence>
<keyword evidence="1" id="KW-0732">Signal</keyword>
<dbReference type="PANTHER" id="PTHR11559">
    <property type="entry name" value="CARBOXYLESTERASE"/>
    <property type="match status" value="1"/>
</dbReference>
<dbReference type="OrthoDB" id="10063497at2759"/>
<protein>
    <submittedName>
        <fullName evidence="3">Carboxylesterase 5A</fullName>
    </submittedName>
</protein>
<feature type="chain" id="PRO_5012574084" evidence="1">
    <location>
        <begin position="23"/>
        <end position="343"/>
    </location>
</feature>
<dbReference type="SUPFAM" id="SSF53474">
    <property type="entry name" value="alpha/beta-Hydrolases"/>
    <property type="match status" value="1"/>
</dbReference>
<dbReference type="AlphaFoldDB" id="A0A1W0WBW5"/>